<gene>
    <name evidence="2" type="ORF">C7U55_05355</name>
</gene>
<organism evidence="2 3">
    <name type="scientific">Faecalibacillus faecis</name>
    <dbReference type="NCBI Taxonomy" id="1982628"/>
    <lineage>
        <taxon>Bacteria</taxon>
        <taxon>Bacillati</taxon>
        <taxon>Bacillota</taxon>
        <taxon>Erysipelotrichia</taxon>
        <taxon>Erysipelotrichales</taxon>
        <taxon>Coprobacillaceae</taxon>
        <taxon>Faecalibacillus</taxon>
    </lineage>
</organism>
<comment type="caution">
    <text evidence="2">The sequence shown here is derived from an EMBL/GenBank/DDBJ whole genome shotgun (WGS) entry which is preliminary data.</text>
</comment>
<keyword evidence="1" id="KW-0812">Transmembrane</keyword>
<keyword evidence="1" id="KW-0472">Membrane</keyword>
<evidence type="ECO:0000313" key="3">
    <source>
        <dbReference type="Proteomes" id="UP000241201"/>
    </source>
</evidence>
<keyword evidence="1" id="KW-1133">Transmembrane helix</keyword>
<evidence type="ECO:0000256" key="1">
    <source>
        <dbReference type="SAM" id="Phobius"/>
    </source>
</evidence>
<dbReference type="EMBL" id="PYLP01000004">
    <property type="protein sequence ID" value="PST41069.1"/>
    <property type="molecule type" value="Genomic_DNA"/>
</dbReference>
<reference evidence="3" key="1">
    <citation type="submission" date="2018-03" db="EMBL/GenBank/DDBJ databases">
        <title>Lachnoclostridium SNUG30370 gen.nov., sp.nov., isolated from human faeces.</title>
        <authorList>
            <person name="Seo B."/>
            <person name="Jeon K."/>
            <person name="Ko G."/>
        </authorList>
    </citation>
    <scope>NUCLEOTIDE SEQUENCE [LARGE SCALE GENOMIC DNA]</scope>
    <source>
        <strain evidence="3">SNUG30370</strain>
    </source>
</reference>
<name>A0A2T3G0K9_9FIRM</name>
<dbReference type="AlphaFoldDB" id="A0A2T3G0K9"/>
<protein>
    <recommendedName>
        <fullName evidence="4">DUF1566 domain-containing protein</fullName>
    </recommendedName>
</protein>
<accession>A0A2T3G0K9</accession>
<dbReference type="Proteomes" id="UP000241201">
    <property type="component" value="Unassembled WGS sequence"/>
</dbReference>
<feature type="transmembrane region" description="Helical" evidence="1">
    <location>
        <begin position="9"/>
        <end position="28"/>
    </location>
</feature>
<evidence type="ECO:0000313" key="2">
    <source>
        <dbReference type="EMBL" id="PST41069.1"/>
    </source>
</evidence>
<proteinExistence type="predicted"/>
<sequence length="314" mass="34575">MRKIFNEYGGWIIAVFVIAVLLLLVGGIKSIDDNGKVKGTGLIATVGNAYSDAIDKFKNHYDDATAIKSGPNGEPLVSTIESQVGKYADIDGDGTVDGIIFADLLFGGSGIWNDYDVTVSWANTHGTYVIPTIDKKDSKTYYVSQKKYNNKLGGTADVLTPIGVGDSRFHIMSLSNLSGTYDWYNAAYGKMNDYETATSREFGKGKDNTATMINKWEAKAYGEQNACTDHKDIWGQIKAQANNGWFVPSRQELAAFAGQLGITKSNYSSKGLSRLYWSSSQFNENRIYRLNLGDGAMNYNYVNDNLYVRLATSF</sequence>
<evidence type="ECO:0008006" key="4">
    <source>
        <dbReference type="Google" id="ProtNLM"/>
    </source>
</evidence>
<keyword evidence="3" id="KW-1185">Reference proteome</keyword>